<accession>B9TCV2</accession>
<dbReference type="CDD" id="cd00082">
    <property type="entry name" value="HisKA"/>
    <property type="match status" value="1"/>
</dbReference>
<proteinExistence type="predicted"/>
<keyword evidence="1" id="KW-0600">Photoreceptor protein</keyword>
<keyword evidence="3" id="KW-0157">Chromophore</keyword>
<keyword evidence="2" id="KW-0716">Sensory transduction</keyword>
<reference evidence="7" key="1">
    <citation type="journal article" date="2010" name="Nat. Biotechnol.">
        <title>Draft genome sequence of the oilseed species Ricinus communis.</title>
        <authorList>
            <person name="Chan A.P."/>
            <person name="Crabtree J."/>
            <person name="Zhao Q."/>
            <person name="Lorenzi H."/>
            <person name="Orvis J."/>
            <person name="Puiu D."/>
            <person name="Melake-Berhan A."/>
            <person name="Jones K.M."/>
            <person name="Redman J."/>
            <person name="Chen G."/>
            <person name="Cahoon E.B."/>
            <person name="Gedil M."/>
            <person name="Stanke M."/>
            <person name="Haas B.J."/>
            <person name="Wortman J.R."/>
            <person name="Fraser-Liggett C.M."/>
            <person name="Ravel J."/>
            <person name="Rabinowicz P.D."/>
        </authorList>
    </citation>
    <scope>NUCLEOTIDE SEQUENCE [LARGE SCALE GENOMIC DNA]</scope>
    <source>
        <strain evidence="7">cv. Hale</strain>
    </source>
</reference>
<dbReference type="GO" id="GO:0000155">
    <property type="term" value="F:phosphorelay sensor kinase activity"/>
    <property type="evidence" value="ECO:0007669"/>
    <property type="project" value="InterPro"/>
</dbReference>
<dbReference type="SUPFAM" id="SSF55785">
    <property type="entry name" value="PYP-like sensor domain (PAS domain)"/>
    <property type="match status" value="1"/>
</dbReference>
<name>B9TCV2_RICCO</name>
<dbReference type="Gene3D" id="3.30.450.20">
    <property type="entry name" value="PAS domain"/>
    <property type="match status" value="1"/>
</dbReference>
<keyword evidence="4" id="KW-0675">Receptor</keyword>
<gene>
    <name evidence="6" type="ORF">RCOM_1821340</name>
</gene>
<dbReference type="InterPro" id="IPR003661">
    <property type="entry name" value="HisK_dim/P_dom"/>
</dbReference>
<keyword evidence="7" id="KW-1185">Reference proteome</keyword>
<evidence type="ECO:0000256" key="1">
    <source>
        <dbReference type="ARBA" id="ARBA00022543"/>
    </source>
</evidence>
<dbReference type="AlphaFoldDB" id="B9TCV2"/>
<dbReference type="InterPro" id="IPR000014">
    <property type="entry name" value="PAS"/>
</dbReference>
<dbReference type="InterPro" id="IPR035965">
    <property type="entry name" value="PAS-like_dom_sf"/>
</dbReference>
<protein>
    <recommendedName>
        <fullName evidence="5">PAS domain-containing protein</fullName>
    </recommendedName>
</protein>
<evidence type="ECO:0000259" key="5">
    <source>
        <dbReference type="Pfam" id="PF13426"/>
    </source>
</evidence>
<dbReference type="Gene3D" id="1.10.287.130">
    <property type="match status" value="1"/>
</dbReference>
<sequence>MSTTNRPSRAHSDVVQAALGTPDVSLFSFAPIPILIEDWSLVFEALCALQDDGIHDIDQYFDERPEAVGELRKLHRFVDANEAAIRLFEAASREDFLERAKMLLPANRGSNSAVYRAMFKRQSACQGERMLVTLSGKKVPIIWRCSLPAELDGYRRLYFYAFDITEQKENNDRLQALRSEMARSSRVSLFGELAASILHEISQPLSGARTSSDAALRWLARETPEIDEAAAAIRDASRWAKDATEICRKIRGFLGKAP</sequence>
<evidence type="ECO:0000313" key="6">
    <source>
        <dbReference type="EMBL" id="EEF26313.1"/>
    </source>
</evidence>
<evidence type="ECO:0000256" key="4">
    <source>
        <dbReference type="ARBA" id="ARBA00023170"/>
    </source>
</evidence>
<evidence type="ECO:0000256" key="2">
    <source>
        <dbReference type="ARBA" id="ARBA00022606"/>
    </source>
</evidence>
<evidence type="ECO:0000313" key="7">
    <source>
        <dbReference type="Proteomes" id="UP000008311"/>
    </source>
</evidence>
<feature type="domain" description="PAS" evidence="5">
    <location>
        <begin position="73"/>
        <end position="166"/>
    </location>
</feature>
<dbReference type="EMBL" id="EQ977599">
    <property type="protein sequence ID" value="EEF26313.1"/>
    <property type="molecule type" value="Genomic_DNA"/>
</dbReference>
<evidence type="ECO:0000256" key="3">
    <source>
        <dbReference type="ARBA" id="ARBA00022991"/>
    </source>
</evidence>
<dbReference type="InParanoid" id="B9TCV2"/>
<dbReference type="Pfam" id="PF13426">
    <property type="entry name" value="PAS_9"/>
    <property type="match status" value="1"/>
</dbReference>
<dbReference type="GO" id="GO:0009881">
    <property type="term" value="F:photoreceptor activity"/>
    <property type="evidence" value="ECO:0007669"/>
    <property type="project" value="UniProtKB-KW"/>
</dbReference>
<feature type="non-terminal residue" evidence="6">
    <location>
        <position position="258"/>
    </location>
</feature>
<dbReference type="Proteomes" id="UP000008311">
    <property type="component" value="Unassembled WGS sequence"/>
</dbReference>
<organism evidence="6 7">
    <name type="scientific">Ricinus communis</name>
    <name type="common">Castor bean</name>
    <dbReference type="NCBI Taxonomy" id="3988"/>
    <lineage>
        <taxon>Eukaryota</taxon>
        <taxon>Viridiplantae</taxon>
        <taxon>Streptophyta</taxon>
        <taxon>Embryophyta</taxon>
        <taxon>Tracheophyta</taxon>
        <taxon>Spermatophyta</taxon>
        <taxon>Magnoliopsida</taxon>
        <taxon>eudicotyledons</taxon>
        <taxon>Gunneridae</taxon>
        <taxon>Pentapetalae</taxon>
        <taxon>rosids</taxon>
        <taxon>fabids</taxon>
        <taxon>Malpighiales</taxon>
        <taxon>Euphorbiaceae</taxon>
        <taxon>Acalyphoideae</taxon>
        <taxon>Acalypheae</taxon>
        <taxon>Ricinus</taxon>
    </lineage>
</organism>